<protein>
    <recommendedName>
        <fullName evidence="8">Glycosyltransferase family 92 protein</fullName>
        <ecNumber evidence="8">2.4.1.-</ecNumber>
    </recommendedName>
</protein>
<evidence type="ECO:0000313" key="11">
    <source>
        <dbReference type="RefSeq" id="XP_055873478.1"/>
    </source>
</evidence>
<keyword evidence="5 8" id="KW-0812">Transmembrane</keyword>
<keyword evidence="4 8" id="KW-0808">Transferase</keyword>
<evidence type="ECO:0000256" key="2">
    <source>
        <dbReference type="ARBA" id="ARBA00007647"/>
    </source>
</evidence>
<accession>A0A9W2ZET6</accession>
<dbReference type="GO" id="GO:0016020">
    <property type="term" value="C:membrane"/>
    <property type="evidence" value="ECO:0007669"/>
    <property type="project" value="UniProtKB-SubCell"/>
</dbReference>
<keyword evidence="3 8" id="KW-0328">Glycosyltransferase</keyword>
<evidence type="ECO:0000256" key="3">
    <source>
        <dbReference type="ARBA" id="ARBA00022676"/>
    </source>
</evidence>
<name>A0A9W2ZET6_BIOGL</name>
<dbReference type="PANTHER" id="PTHR21461:SF69">
    <property type="entry name" value="GLYCOSYLTRANSFERASE FAMILY 92 PROTEIN"/>
    <property type="match status" value="1"/>
</dbReference>
<evidence type="ECO:0000256" key="7">
    <source>
        <dbReference type="ARBA" id="ARBA00023136"/>
    </source>
</evidence>
<sequence>MSLRWIYASMNRWYFCAGCLISSFFLSVVVLRTLQGPVVNYAVEYVNDISQLMTTLPSTEHHLRVVTPGENLRPGELEVYLPTAVFYPDFPARNGFNLFMNGWVRHKSDMSFKCCLLRTLPSGQLNGETFTEVQAWNYHEYDQWLVDMQSAEFSCSISRKQIDSIGDANFTHVTFAETSCLRASRDVMKIIYPPRQGATVGLCLKISYDHIDPQMMVEWFEYQRLMNVTKVFTYTFDLDEPAMRVFEFYQKLGFLEMQPINPAKSKFGPKRGYKRPRFEQQAWVDEVMAANDCKHRMSGYDYVIVMDIDEYIVPHPPLKSYYDILKEASKLKPNAGAFGFDSHVVMLDWGATRKSPLNIMRYVTRTTKANYDGVDRNSRWAFMPMRIYYAKNNQVIVRNPYTDYFIPHSMYTLLHFRFCKKTWTGCRDRERTRDDVILPYENILVQNMRKLPLDEILYNSTSLSGRLRDWSAR</sequence>
<gene>
    <name evidence="10 11" type="primary">LOC106077996</name>
</gene>
<evidence type="ECO:0000256" key="8">
    <source>
        <dbReference type="RuleBase" id="RU366017"/>
    </source>
</evidence>
<keyword evidence="6 8" id="KW-1133">Transmembrane helix</keyword>
<evidence type="ECO:0000256" key="6">
    <source>
        <dbReference type="ARBA" id="ARBA00022989"/>
    </source>
</evidence>
<evidence type="ECO:0000256" key="1">
    <source>
        <dbReference type="ARBA" id="ARBA00004167"/>
    </source>
</evidence>
<comment type="subcellular location">
    <subcellularLocation>
        <location evidence="1">Membrane</location>
        <topology evidence="1">Single-pass membrane protein</topology>
    </subcellularLocation>
</comment>
<dbReference type="OMA" id="SAINTWD"/>
<dbReference type="Proteomes" id="UP001165740">
    <property type="component" value="Chromosome 18"/>
</dbReference>
<dbReference type="Pfam" id="PF01697">
    <property type="entry name" value="Glyco_transf_92"/>
    <property type="match status" value="1"/>
</dbReference>
<organism evidence="9 10">
    <name type="scientific">Biomphalaria glabrata</name>
    <name type="common">Bloodfluke planorb</name>
    <name type="synonym">Freshwater snail</name>
    <dbReference type="NCBI Taxonomy" id="6526"/>
    <lineage>
        <taxon>Eukaryota</taxon>
        <taxon>Metazoa</taxon>
        <taxon>Spiralia</taxon>
        <taxon>Lophotrochozoa</taxon>
        <taxon>Mollusca</taxon>
        <taxon>Gastropoda</taxon>
        <taxon>Heterobranchia</taxon>
        <taxon>Euthyneura</taxon>
        <taxon>Panpulmonata</taxon>
        <taxon>Hygrophila</taxon>
        <taxon>Lymnaeoidea</taxon>
        <taxon>Planorbidae</taxon>
        <taxon>Biomphalaria</taxon>
    </lineage>
</organism>
<dbReference type="RefSeq" id="XP_055873478.1">
    <property type="nucleotide sequence ID" value="XM_056017503.1"/>
</dbReference>
<dbReference type="GO" id="GO:0016757">
    <property type="term" value="F:glycosyltransferase activity"/>
    <property type="evidence" value="ECO:0007669"/>
    <property type="project" value="UniProtKB-UniRule"/>
</dbReference>
<dbReference type="GeneID" id="106077996"/>
<dbReference type="GO" id="GO:0005737">
    <property type="term" value="C:cytoplasm"/>
    <property type="evidence" value="ECO:0007669"/>
    <property type="project" value="TreeGrafter"/>
</dbReference>
<proteinExistence type="inferred from homology"/>
<reference evidence="10 11" key="1">
    <citation type="submission" date="2025-04" db="UniProtKB">
        <authorList>
            <consortium name="RefSeq"/>
        </authorList>
    </citation>
    <scope>IDENTIFICATION</scope>
</reference>
<dbReference type="InterPro" id="IPR008166">
    <property type="entry name" value="Glyco_transf_92"/>
</dbReference>
<dbReference type="RefSeq" id="XP_055873476.1">
    <property type="nucleotide sequence ID" value="XM_056017501.1"/>
</dbReference>
<dbReference type="AlphaFoldDB" id="A0A9W2ZET6"/>
<keyword evidence="7 8" id="KW-0472">Membrane</keyword>
<feature type="transmembrane region" description="Helical" evidence="8">
    <location>
        <begin position="12"/>
        <end position="31"/>
    </location>
</feature>
<evidence type="ECO:0000256" key="4">
    <source>
        <dbReference type="ARBA" id="ARBA00022679"/>
    </source>
</evidence>
<evidence type="ECO:0000256" key="5">
    <source>
        <dbReference type="ARBA" id="ARBA00022692"/>
    </source>
</evidence>
<keyword evidence="9" id="KW-1185">Reference proteome</keyword>
<evidence type="ECO:0000313" key="10">
    <source>
        <dbReference type="RefSeq" id="XP_055873476.1"/>
    </source>
</evidence>
<dbReference type="PANTHER" id="PTHR21461">
    <property type="entry name" value="GLYCOSYLTRANSFERASE FAMILY 92 PROTEIN"/>
    <property type="match status" value="1"/>
</dbReference>
<comment type="similarity">
    <text evidence="2 8">Belongs to the glycosyltransferase 92 family.</text>
</comment>
<dbReference type="OrthoDB" id="6061442at2759"/>
<evidence type="ECO:0000313" key="9">
    <source>
        <dbReference type="Proteomes" id="UP001165740"/>
    </source>
</evidence>
<dbReference type="EC" id="2.4.1.-" evidence="8"/>